<name>A9B940_HERA2</name>
<dbReference type="InterPro" id="IPR013320">
    <property type="entry name" value="ConA-like_dom_sf"/>
</dbReference>
<dbReference type="Proteomes" id="UP000000787">
    <property type="component" value="Plasmid pHAU01"/>
</dbReference>
<dbReference type="EMBL" id="CP000876">
    <property type="protein sequence ID" value="ABX07854.1"/>
    <property type="molecule type" value="Genomic_DNA"/>
</dbReference>
<dbReference type="Gene3D" id="2.60.120.200">
    <property type="match status" value="1"/>
</dbReference>
<dbReference type="InterPro" id="IPR050258">
    <property type="entry name" value="Leguminous_Lectin"/>
</dbReference>
<feature type="repeat" description="WD" evidence="3">
    <location>
        <begin position="1009"/>
        <end position="1050"/>
    </location>
</feature>
<dbReference type="PROSITE" id="PS00307">
    <property type="entry name" value="LECTIN_LEGUME_BETA"/>
    <property type="match status" value="1"/>
</dbReference>
<dbReference type="KEGG" id="hau:Haur_5227"/>
<proteinExistence type="predicted"/>
<evidence type="ECO:0000256" key="2">
    <source>
        <dbReference type="ARBA" id="ARBA00022737"/>
    </source>
</evidence>
<protein>
    <submittedName>
        <fullName evidence="5">Legume lectin beta domain</fullName>
    </submittedName>
</protein>
<reference evidence="5 6" key="1">
    <citation type="journal article" date="2011" name="Stand. Genomic Sci.">
        <title>Complete genome sequence of the filamentous gliding predatory bacterium Herpetosiphon aurantiacus type strain (114-95(T)).</title>
        <authorList>
            <person name="Kiss H."/>
            <person name="Nett M."/>
            <person name="Domin N."/>
            <person name="Martin K."/>
            <person name="Maresca J.A."/>
            <person name="Copeland A."/>
            <person name="Lapidus A."/>
            <person name="Lucas S."/>
            <person name="Berry K.W."/>
            <person name="Glavina Del Rio T."/>
            <person name="Dalin E."/>
            <person name="Tice H."/>
            <person name="Pitluck S."/>
            <person name="Richardson P."/>
            <person name="Bruce D."/>
            <person name="Goodwin L."/>
            <person name="Han C."/>
            <person name="Detter J.C."/>
            <person name="Schmutz J."/>
            <person name="Brettin T."/>
            <person name="Land M."/>
            <person name="Hauser L."/>
            <person name="Kyrpides N.C."/>
            <person name="Ivanova N."/>
            <person name="Goker M."/>
            <person name="Woyke T."/>
            <person name="Klenk H.P."/>
            <person name="Bryant D.A."/>
        </authorList>
    </citation>
    <scope>NUCLEOTIDE SEQUENCE [LARGE SCALE GENOMIC DNA]</scope>
    <source>
        <strain evidence="6">ATCC 23779 / DSM 785 / 114-95</strain>
        <plasmid evidence="5">pHAU01</plasmid>
    </source>
</reference>
<dbReference type="Pfam" id="PF00139">
    <property type="entry name" value="Lectin_legB"/>
    <property type="match status" value="1"/>
</dbReference>
<keyword evidence="5" id="KW-0614">Plasmid</keyword>
<dbReference type="GO" id="GO:0030246">
    <property type="term" value="F:carbohydrate binding"/>
    <property type="evidence" value="ECO:0007669"/>
    <property type="project" value="UniProtKB-KW"/>
</dbReference>
<dbReference type="InterPro" id="IPR019775">
    <property type="entry name" value="WD40_repeat_CS"/>
</dbReference>
<dbReference type="HOGENOM" id="CLU_254727_0_0_0"/>
<feature type="domain" description="Legume lectin" evidence="4">
    <location>
        <begin position="53"/>
        <end position="287"/>
    </location>
</feature>
<dbReference type="Pfam" id="PF00400">
    <property type="entry name" value="WD40"/>
    <property type="match status" value="1"/>
</dbReference>
<keyword evidence="6" id="KW-1185">Reference proteome</keyword>
<dbReference type="InterPro" id="IPR015943">
    <property type="entry name" value="WD40/YVTN_repeat-like_dom_sf"/>
</dbReference>
<dbReference type="SUPFAM" id="SSF69322">
    <property type="entry name" value="Tricorn protease domain 2"/>
    <property type="match status" value="1"/>
</dbReference>
<dbReference type="SUPFAM" id="SSF49899">
    <property type="entry name" value="Concanavalin A-like lectins/glucanases"/>
    <property type="match status" value="1"/>
</dbReference>
<dbReference type="InParanoid" id="A9B940"/>
<dbReference type="BioCyc" id="HAUR316274:GHYA-5289-MONOMER"/>
<evidence type="ECO:0000256" key="1">
    <source>
        <dbReference type="ARBA" id="ARBA00022574"/>
    </source>
</evidence>
<keyword evidence="1 3" id="KW-0853">WD repeat</keyword>
<dbReference type="PANTHER" id="PTHR32401">
    <property type="entry name" value="CONCANAVALIN A-LIKE LECTIN FAMILY PROTEIN"/>
    <property type="match status" value="1"/>
</dbReference>
<dbReference type="InterPro" id="IPR056573">
    <property type="entry name" value="Lectin_L-type_dom"/>
</dbReference>
<dbReference type="InterPro" id="IPR001220">
    <property type="entry name" value="Legume_lectin_dom"/>
</dbReference>
<sequence>MIHNRTFKTVIRTLAWLIPAVGILLTLASVSARQQPSDLSATNRQTQPLPPNQFLYQEFTETDPHTLALAGSAALIADEGVIRLTDETTTAQAGAMWYRTKQQVSDGFDTTFDFRITGSPTGGADGLAFVVHNDPHGINTLGISGCQLGYGSIKQGLAVEFDTYQNNRYCATIGDPNGNHVGILTGGTGSLSPIHTSPANLGITSLDPNKNNLKAGFHTARISYIVDTHRPKGVLQVYLDDMTTPILSTTLNLSQTLGLSDGRAWVGLVAGTGTILSTHDIGNWFFVDQWDLSCATYNFTRVREAAQGFIPDPYPSGASWPLEGQSWISVAGRLGISRGIINDGMPILDPTDLIDQRLRRLIQQHRPIRAIPLELTWTDHAGNGPNATDHLQVTFDMKVGNRLISGSHVLSPLDTPSQPGGRFTLRIPLNEMDIPTAIKPTGLRVVLQSSNPNHALRLHSTGVCLDAGVPDRPGVVPPGGREACATLQEYLKTRSQPFGPNGVASQPELFASTTDKSLRLTPFPDYTIGVKDYPTSMTFHTVPPGHAVVPCAFTRQGVIYNPTAPTTPIVRFAAVGNDRHWRESLILLNYAAYFSQGLTKWCALGDTVYPSMYDRDQASNFTPGYNVPAPRYKCAPMSIGTGIENGPCGTFAGSLFRAMGYFNVPSFASHLHSPGVLSALGNLYYGPIGYNRYALPNENYYAPVPNPLIRVDTTDAERYRAQIVQFEGIRVYPHLNGQRVYDNPNDAISPYQITWGWWNGPTAHEVPVAAIVPAPQDQTPVSDPLIRWRTIKPGDIAITVVERTEDVDLDLHIAIVVGWGPQQFTPNAWRGEHLHPTYQPWMQQGGNYAYVPYVMDRFSLPGTGAIAGPRPFNYRISHTATDFWISNYSMTMTSPAPQATTTSMNSTAFPANEPLKVDQPSPTVNAQPIVDQVNIAPSLAWNTQTQQIAIGGAFGVRITDPTLTQVVTWPTISGVTDLAWNHTGTAIAIAEAAQQVTIRDQSGALISELIGMRSMPTMVAWNASDTQLATASHDPQLVIWNTESWRVESTITYTGTDRIRAIAWNPDGSLLAGSDRHQIFIWTTDGQLQQHIPLGWSPQGTLAWSNNGQSLITAGGQHWSIQHAGQLHGSVLPCSAGTDIRSILNNNTTSMVSIGIAADGVHACIQSISPTGQVLPMTDLSLPRGMPAITDGAWNADQTQIALITTNGIIQLWERSTGTVLKAQPLGGMSVETLSSAVRTCIPHDQTQIAVLHAITQGDYALFVATIQAHHQRIDSACAAYLSALGEAFQVNPPTPPTSEPSAPQPMTAVAWCTSPTQRGWLLRNPNPFDVRIGWGWATHAPHLVETSITLSAARDGVDGTYVLRTPMNGAIQVQSGSTSITVPWKTRITRQCR</sequence>
<geneLocation type="plasmid" evidence="5 6">
    <name>pHAU01</name>
</geneLocation>
<organism evidence="5 6">
    <name type="scientific">Herpetosiphon aurantiacus (strain ATCC 23779 / DSM 785 / 114-95)</name>
    <dbReference type="NCBI Taxonomy" id="316274"/>
    <lineage>
        <taxon>Bacteria</taxon>
        <taxon>Bacillati</taxon>
        <taxon>Chloroflexota</taxon>
        <taxon>Chloroflexia</taxon>
        <taxon>Herpetosiphonales</taxon>
        <taxon>Herpetosiphonaceae</taxon>
        <taxon>Herpetosiphon</taxon>
    </lineage>
</organism>
<keyword evidence="2" id="KW-0677">Repeat</keyword>
<accession>A9B940</accession>
<evidence type="ECO:0000256" key="3">
    <source>
        <dbReference type="PROSITE-ProRule" id="PRU00221"/>
    </source>
</evidence>
<dbReference type="PROSITE" id="PS00678">
    <property type="entry name" value="WD_REPEATS_1"/>
    <property type="match status" value="1"/>
</dbReference>
<dbReference type="PROSITE" id="PS50082">
    <property type="entry name" value="WD_REPEATS_2"/>
    <property type="match status" value="1"/>
</dbReference>
<dbReference type="InterPro" id="IPR019825">
    <property type="entry name" value="Lectin_legB_Mn/Ca_BS"/>
</dbReference>
<dbReference type="Gene3D" id="2.130.10.10">
    <property type="entry name" value="YVTN repeat-like/Quinoprotein amine dehydrogenase"/>
    <property type="match status" value="1"/>
</dbReference>
<gene>
    <name evidence="5" type="ordered locus">Haur_5227</name>
</gene>
<evidence type="ECO:0000259" key="4">
    <source>
        <dbReference type="Pfam" id="PF00139"/>
    </source>
</evidence>
<evidence type="ECO:0000313" key="5">
    <source>
        <dbReference type="EMBL" id="ABX07854.1"/>
    </source>
</evidence>
<dbReference type="SMART" id="SM00320">
    <property type="entry name" value="WD40"/>
    <property type="match status" value="4"/>
</dbReference>
<dbReference type="InterPro" id="IPR001680">
    <property type="entry name" value="WD40_rpt"/>
</dbReference>
<dbReference type="CDD" id="cd01951">
    <property type="entry name" value="lectin_L-type"/>
    <property type="match status" value="1"/>
</dbReference>
<dbReference type="PANTHER" id="PTHR32401:SF48">
    <property type="entry name" value="LEGUME LECTIN DOMAIN-CONTAINING PROTEIN"/>
    <property type="match status" value="1"/>
</dbReference>
<evidence type="ECO:0000313" key="6">
    <source>
        <dbReference type="Proteomes" id="UP000000787"/>
    </source>
</evidence>